<evidence type="ECO:0000256" key="1">
    <source>
        <dbReference type="ARBA" id="ARBA00022737"/>
    </source>
</evidence>
<dbReference type="OrthoDB" id="1233892at2"/>
<dbReference type="SUPFAM" id="SSF49265">
    <property type="entry name" value="Fibronectin type III"/>
    <property type="match status" value="1"/>
</dbReference>
<evidence type="ECO:0000259" key="3">
    <source>
        <dbReference type="PROSITE" id="PS50853"/>
    </source>
</evidence>
<organism evidence="4 5">
    <name type="scientific">Xanthomarina spongicola</name>
    <dbReference type="NCBI Taxonomy" id="570520"/>
    <lineage>
        <taxon>Bacteria</taxon>
        <taxon>Pseudomonadati</taxon>
        <taxon>Bacteroidota</taxon>
        <taxon>Flavobacteriia</taxon>
        <taxon>Flavobacteriales</taxon>
        <taxon>Flavobacteriaceae</taxon>
        <taxon>Xanthomarina</taxon>
    </lineage>
</organism>
<dbReference type="PANTHER" id="PTHR46708">
    <property type="entry name" value="TENASCIN"/>
    <property type="match status" value="1"/>
</dbReference>
<comment type="caution">
    <text evidence="4">The sequence shown here is derived from an EMBL/GenBank/DDBJ whole genome shotgun (WGS) entry which is preliminary data.</text>
</comment>
<evidence type="ECO:0000313" key="5">
    <source>
        <dbReference type="Proteomes" id="UP000245430"/>
    </source>
</evidence>
<proteinExistence type="predicted"/>
<evidence type="ECO:0000313" key="4">
    <source>
        <dbReference type="EMBL" id="PWK18685.1"/>
    </source>
</evidence>
<dbReference type="Gene3D" id="2.60.40.10">
    <property type="entry name" value="Immunoglobulins"/>
    <property type="match status" value="2"/>
</dbReference>
<dbReference type="CDD" id="cd00063">
    <property type="entry name" value="FN3"/>
    <property type="match status" value="2"/>
</dbReference>
<keyword evidence="1" id="KW-0677">Repeat</keyword>
<dbReference type="EMBL" id="QGGP01000004">
    <property type="protein sequence ID" value="PWK18685.1"/>
    <property type="molecule type" value="Genomic_DNA"/>
</dbReference>
<dbReference type="InterPro" id="IPR003961">
    <property type="entry name" value="FN3_dom"/>
</dbReference>
<feature type="signal peptide" evidence="2">
    <location>
        <begin position="1"/>
        <end position="21"/>
    </location>
</feature>
<dbReference type="Proteomes" id="UP000245430">
    <property type="component" value="Unassembled WGS sequence"/>
</dbReference>
<keyword evidence="5" id="KW-1185">Reference proteome</keyword>
<feature type="chain" id="PRO_5016366700" description="Fibronectin type-III domain-containing protein" evidence="2">
    <location>
        <begin position="22"/>
        <end position="324"/>
    </location>
</feature>
<feature type="domain" description="Fibronectin type-III" evidence="3">
    <location>
        <begin position="129"/>
        <end position="224"/>
    </location>
</feature>
<dbReference type="AlphaFoldDB" id="A0A316DLB5"/>
<dbReference type="InterPro" id="IPR013783">
    <property type="entry name" value="Ig-like_fold"/>
</dbReference>
<sequence>MKKIILLLSIGLLVFNCSSDSSDDSNDSNNCPKPNGLNVYDLTNTTAQFSWSTNVQSSLYQAQYGPFGFSLGSGTTLTVPEQYAQVEDLLPQTQYAFYARVFCNSTNDYSNWAGPFNFVTLLDNPYCNNPSDFSEGLYPESVTHNSIELNWSNPSSDGSQIEYGLQGFTLGNGTTQVEPDFYDQHATIAGLNAETTYDFYLRNVCDNVGYSAWIGPVSVTTEDVPLNENCLDPENFELNQIYTSGGSDYLVFVWDAQNGENTWQLSKSALGTPAGSDAIIDTSYNPVQLTNHTSTGVVYDFYVRANCSVDGYSDWVGPITVTGP</sequence>
<dbReference type="PANTHER" id="PTHR46708:SF2">
    <property type="entry name" value="FIBRONECTIN TYPE-III DOMAIN-CONTAINING PROTEIN"/>
    <property type="match status" value="1"/>
</dbReference>
<dbReference type="RefSeq" id="WP_109682493.1">
    <property type="nucleotide sequence ID" value="NZ_QGGP01000004.1"/>
</dbReference>
<evidence type="ECO:0000256" key="2">
    <source>
        <dbReference type="SAM" id="SignalP"/>
    </source>
</evidence>
<dbReference type="PROSITE" id="PS50853">
    <property type="entry name" value="FN3"/>
    <property type="match status" value="2"/>
</dbReference>
<keyword evidence="2" id="KW-0732">Signal</keyword>
<reference evidence="4 5" key="1">
    <citation type="submission" date="2018-05" db="EMBL/GenBank/DDBJ databases">
        <title>Genomic Encyclopedia of Archaeal and Bacterial Type Strains, Phase II (KMG-II): from individual species to whole genera.</title>
        <authorList>
            <person name="Goeker M."/>
        </authorList>
    </citation>
    <scope>NUCLEOTIDE SEQUENCE [LARGE SCALE GENOMIC DNA]</scope>
    <source>
        <strain evidence="4 5">DSM 22637</strain>
    </source>
</reference>
<feature type="domain" description="Fibronectin type-III" evidence="3">
    <location>
        <begin position="33"/>
        <end position="123"/>
    </location>
</feature>
<name>A0A316DLB5_9FLAO</name>
<dbReference type="InterPro" id="IPR036116">
    <property type="entry name" value="FN3_sf"/>
</dbReference>
<dbReference type="InterPro" id="IPR050991">
    <property type="entry name" value="ECM_Regulatory_Proteins"/>
</dbReference>
<accession>A0A316DLB5</accession>
<protein>
    <recommendedName>
        <fullName evidence="3">Fibronectin type-III domain-containing protein</fullName>
    </recommendedName>
</protein>
<dbReference type="SMART" id="SM00060">
    <property type="entry name" value="FN3"/>
    <property type="match status" value="2"/>
</dbReference>
<gene>
    <name evidence="4" type="ORF">LX78_01992</name>
</gene>